<dbReference type="AlphaFoldDB" id="A0A2R6WKC3"/>
<proteinExistence type="predicted"/>
<gene>
    <name evidence="1" type="ORF">MARPO_0081s0033</name>
</gene>
<organism evidence="1 2">
    <name type="scientific">Marchantia polymorpha</name>
    <name type="common">Common liverwort</name>
    <name type="synonym">Marchantia aquatica</name>
    <dbReference type="NCBI Taxonomy" id="3197"/>
    <lineage>
        <taxon>Eukaryota</taxon>
        <taxon>Viridiplantae</taxon>
        <taxon>Streptophyta</taxon>
        <taxon>Embryophyta</taxon>
        <taxon>Marchantiophyta</taxon>
        <taxon>Marchantiopsida</taxon>
        <taxon>Marchantiidae</taxon>
        <taxon>Marchantiales</taxon>
        <taxon>Marchantiaceae</taxon>
        <taxon>Marchantia</taxon>
    </lineage>
</organism>
<dbReference type="SUPFAM" id="SSF81383">
    <property type="entry name" value="F-box domain"/>
    <property type="match status" value="1"/>
</dbReference>
<dbReference type="InterPro" id="IPR036047">
    <property type="entry name" value="F-box-like_dom_sf"/>
</dbReference>
<name>A0A2R6WKC3_MARPO</name>
<dbReference type="EMBL" id="KZ772753">
    <property type="protein sequence ID" value="PTQ34306.1"/>
    <property type="molecule type" value="Genomic_DNA"/>
</dbReference>
<dbReference type="PANTHER" id="PTHR31672">
    <property type="entry name" value="BNACNNG10540D PROTEIN"/>
    <property type="match status" value="1"/>
</dbReference>
<evidence type="ECO:0000313" key="1">
    <source>
        <dbReference type="EMBL" id="PTQ34306.1"/>
    </source>
</evidence>
<dbReference type="Gramene" id="Mp8g05320.1">
    <property type="protein sequence ID" value="Mp8g05320.1.cds1"/>
    <property type="gene ID" value="Mp8g05320"/>
</dbReference>
<reference evidence="2" key="1">
    <citation type="journal article" date="2017" name="Cell">
        <title>Insights into land plant evolution garnered from the Marchantia polymorpha genome.</title>
        <authorList>
            <person name="Bowman J.L."/>
            <person name="Kohchi T."/>
            <person name="Yamato K.T."/>
            <person name="Jenkins J."/>
            <person name="Shu S."/>
            <person name="Ishizaki K."/>
            <person name="Yamaoka S."/>
            <person name="Nishihama R."/>
            <person name="Nakamura Y."/>
            <person name="Berger F."/>
            <person name="Adam C."/>
            <person name="Aki S.S."/>
            <person name="Althoff F."/>
            <person name="Araki T."/>
            <person name="Arteaga-Vazquez M.A."/>
            <person name="Balasubrmanian S."/>
            <person name="Barry K."/>
            <person name="Bauer D."/>
            <person name="Boehm C.R."/>
            <person name="Briginshaw L."/>
            <person name="Caballero-Perez J."/>
            <person name="Catarino B."/>
            <person name="Chen F."/>
            <person name="Chiyoda S."/>
            <person name="Chovatia M."/>
            <person name="Davies K.M."/>
            <person name="Delmans M."/>
            <person name="Demura T."/>
            <person name="Dierschke T."/>
            <person name="Dolan L."/>
            <person name="Dorantes-Acosta A.E."/>
            <person name="Eklund D.M."/>
            <person name="Florent S.N."/>
            <person name="Flores-Sandoval E."/>
            <person name="Fujiyama A."/>
            <person name="Fukuzawa H."/>
            <person name="Galik B."/>
            <person name="Grimanelli D."/>
            <person name="Grimwood J."/>
            <person name="Grossniklaus U."/>
            <person name="Hamada T."/>
            <person name="Haseloff J."/>
            <person name="Hetherington A.J."/>
            <person name="Higo A."/>
            <person name="Hirakawa Y."/>
            <person name="Hundley H.N."/>
            <person name="Ikeda Y."/>
            <person name="Inoue K."/>
            <person name="Inoue S.I."/>
            <person name="Ishida S."/>
            <person name="Jia Q."/>
            <person name="Kakita M."/>
            <person name="Kanazawa T."/>
            <person name="Kawai Y."/>
            <person name="Kawashima T."/>
            <person name="Kennedy M."/>
            <person name="Kinose K."/>
            <person name="Kinoshita T."/>
            <person name="Kohara Y."/>
            <person name="Koide E."/>
            <person name="Komatsu K."/>
            <person name="Kopischke S."/>
            <person name="Kubo M."/>
            <person name="Kyozuka J."/>
            <person name="Lagercrantz U."/>
            <person name="Lin S.S."/>
            <person name="Lindquist E."/>
            <person name="Lipzen A.M."/>
            <person name="Lu C.W."/>
            <person name="De Luna E."/>
            <person name="Martienssen R.A."/>
            <person name="Minamino N."/>
            <person name="Mizutani M."/>
            <person name="Mizutani M."/>
            <person name="Mochizuki N."/>
            <person name="Monte I."/>
            <person name="Mosher R."/>
            <person name="Nagasaki H."/>
            <person name="Nakagami H."/>
            <person name="Naramoto S."/>
            <person name="Nishitani K."/>
            <person name="Ohtani M."/>
            <person name="Okamoto T."/>
            <person name="Okumura M."/>
            <person name="Phillips J."/>
            <person name="Pollak B."/>
            <person name="Reinders A."/>
            <person name="Rovekamp M."/>
            <person name="Sano R."/>
            <person name="Sawa S."/>
            <person name="Schmid M.W."/>
            <person name="Shirakawa M."/>
            <person name="Solano R."/>
            <person name="Spunde A."/>
            <person name="Suetsugu N."/>
            <person name="Sugano S."/>
            <person name="Sugiyama A."/>
            <person name="Sun R."/>
            <person name="Suzuki Y."/>
            <person name="Takenaka M."/>
            <person name="Takezawa D."/>
            <person name="Tomogane H."/>
            <person name="Tsuzuki M."/>
            <person name="Ueda T."/>
            <person name="Umeda M."/>
            <person name="Ward J.M."/>
            <person name="Watanabe Y."/>
            <person name="Yazaki K."/>
            <person name="Yokoyama R."/>
            <person name="Yoshitake Y."/>
            <person name="Yotsui I."/>
            <person name="Zachgo S."/>
            <person name="Schmutz J."/>
        </authorList>
    </citation>
    <scope>NUCLEOTIDE SEQUENCE [LARGE SCALE GENOMIC DNA]</scope>
    <source>
        <strain evidence="2">Tak-1</strain>
    </source>
</reference>
<evidence type="ECO:0000313" key="2">
    <source>
        <dbReference type="Proteomes" id="UP000244005"/>
    </source>
</evidence>
<protein>
    <recommendedName>
        <fullName evidence="3">F-box domain-containing protein</fullName>
    </recommendedName>
</protein>
<sequence length="573" mass="65822">MELRYFPYGSRPEAFRDTRMGGSSDDGTGFGEDLDVSSSSFDSEFEITEGEEMHEDESSFVLCEELKLLSFSCRAKRSARQIRSQPFLGLTKYIPAYHRKRSKSGLLPSPLSLSTSRRAEFDDLCEGVKRDILSRLPAASVLSNRSVNCEWSRILSSDRFLTNEWAKNRPDEKWIFLHNPNRPEVFLFYDPTYHQWRYKSLPGPGSFLTNMTSKSLATAGGLVYALGRGAGALFVKVCNPLTGEVSTFPFPVTAQNSNSSLSILITEHKKTGSYGILVQDYALRVDVPDPRLLGNVAGHYEMIISPTRKFSLYSSDNGLWLDLPDIKPEIIPGQESFVHLHLLQRFRYEDGQLCFYPMSVVDCIHKGNVVWLDIQSQQWTFHLPINWIPAESSRINKLLRRKCLMKIFERDGELILVTIVRNFRSTGLEIWTRSLSRSENDDTLCWRRLDILPRRFASLLVTTTEPEYRVTRRFRRPKKRSISETLSNLLFFPLGDKVHGDKLLIMNAHNFNTITFDFADKPGKQRWKFLGSPTIPNFSDTYNCCRFLKELSELWTKGFCQACIFEPRLDAKP</sequence>
<dbReference type="OrthoDB" id="687122at2759"/>
<dbReference type="InterPro" id="IPR050796">
    <property type="entry name" value="SCF_F-box_component"/>
</dbReference>
<accession>A0A2R6WKC3</accession>
<evidence type="ECO:0008006" key="3">
    <source>
        <dbReference type="Google" id="ProtNLM"/>
    </source>
</evidence>
<keyword evidence="2" id="KW-1185">Reference proteome</keyword>
<dbReference type="Proteomes" id="UP000244005">
    <property type="component" value="Unassembled WGS sequence"/>
</dbReference>